<dbReference type="SMART" id="SM00028">
    <property type="entry name" value="TPR"/>
    <property type="match status" value="5"/>
</dbReference>
<keyword evidence="3" id="KW-1133">Transmembrane helix</keyword>
<feature type="coiled-coil region" evidence="2">
    <location>
        <begin position="27"/>
        <end position="54"/>
    </location>
</feature>
<dbReference type="Proteomes" id="UP000809273">
    <property type="component" value="Unassembled WGS sequence"/>
</dbReference>
<dbReference type="SUPFAM" id="SSF48452">
    <property type="entry name" value="TPR-like"/>
    <property type="match status" value="2"/>
</dbReference>
<dbReference type="PANTHER" id="PTHR10098">
    <property type="entry name" value="RAPSYN-RELATED"/>
    <property type="match status" value="1"/>
</dbReference>
<dbReference type="InterPro" id="IPR011990">
    <property type="entry name" value="TPR-like_helical_dom_sf"/>
</dbReference>
<feature type="repeat" description="TPR" evidence="1">
    <location>
        <begin position="211"/>
        <end position="244"/>
    </location>
</feature>
<evidence type="ECO:0000256" key="1">
    <source>
        <dbReference type="PROSITE-ProRule" id="PRU00339"/>
    </source>
</evidence>
<protein>
    <submittedName>
        <fullName evidence="4">Tetratricopeptide repeat protein</fullName>
    </submittedName>
</protein>
<feature type="repeat" description="TPR" evidence="1">
    <location>
        <begin position="131"/>
        <end position="164"/>
    </location>
</feature>
<accession>A0A9D8KE74</accession>
<dbReference type="AlphaFoldDB" id="A0A9D8KE74"/>
<evidence type="ECO:0000256" key="3">
    <source>
        <dbReference type="SAM" id="Phobius"/>
    </source>
</evidence>
<feature type="repeat" description="TPR" evidence="1">
    <location>
        <begin position="171"/>
        <end position="204"/>
    </location>
</feature>
<dbReference type="PROSITE" id="PS50005">
    <property type="entry name" value="TPR"/>
    <property type="match status" value="4"/>
</dbReference>
<feature type="transmembrane region" description="Helical" evidence="3">
    <location>
        <begin position="6"/>
        <end position="24"/>
    </location>
</feature>
<feature type="repeat" description="TPR" evidence="1">
    <location>
        <begin position="251"/>
        <end position="284"/>
    </location>
</feature>
<proteinExistence type="predicted"/>
<evidence type="ECO:0000256" key="2">
    <source>
        <dbReference type="SAM" id="Coils"/>
    </source>
</evidence>
<organism evidence="4 5">
    <name type="scientific">Candidatus Zymogenus saltonus</name>
    <dbReference type="NCBI Taxonomy" id="2844893"/>
    <lineage>
        <taxon>Bacteria</taxon>
        <taxon>Deltaproteobacteria</taxon>
        <taxon>Candidatus Zymogenia</taxon>
        <taxon>Candidatus Zymogeniales</taxon>
        <taxon>Candidatus Zymogenaceae</taxon>
        <taxon>Candidatus Zymogenus</taxon>
    </lineage>
</organism>
<keyword evidence="3" id="KW-0812">Transmembrane</keyword>
<dbReference type="PANTHER" id="PTHR10098:SF108">
    <property type="entry name" value="TETRATRICOPEPTIDE REPEAT PROTEIN 28"/>
    <property type="match status" value="1"/>
</dbReference>
<gene>
    <name evidence="4" type="ORF">JW984_04515</name>
</gene>
<keyword evidence="3" id="KW-0472">Membrane</keyword>
<keyword evidence="1" id="KW-0802">TPR repeat</keyword>
<comment type="caution">
    <text evidence="4">The sequence shown here is derived from an EMBL/GenBank/DDBJ whole genome shotgun (WGS) entry which is preliminary data.</text>
</comment>
<keyword evidence="2" id="KW-0175">Coiled coil</keyword>
<dbReference type="Gene3D" id="1.25.40.10">
    <property type="entry name" value="Tetratricopeptide repeat domain"/>
    <property type="match status" value="1"/>
</dbReference>
<dbReference type="Pfam" id="PF13424">
    <property type="entry name" value="TPR_12"/>
    <property type="match status" value="2"/>
</dbReference>
<sequence length="310" mass="34867">MDNPIVISILLFIAGVLVAILLYLMGSKKQTDDHDELKKEIRELKLALERITKDVPIQLDPANPPKLTEEDSEILDEIDEAREEIVPIADLGELIKFGNLEYSKSNYDSAFYYYKVALERAKESGDEEAKAAALGNIGLIYKDKGEPDKALKYHEDALKIHKETGYKQGQANQLGNIGLIYQNKGEPDKALKYHEDALKIHKEIGYKQGEANQLGNIGLIYQNKGELDKALKYHEDALKIDKEIGHKLGQASDLGNIGLIYQDKGEPDKALKYLRESLTIFEETGIVYQKDIAINAIAEIEAELKKKKKK</sequence>
<dbReference type="InterPro" id="IPR019734">
    <property type="entry name" value="TPR_rpt"/>
</dbReference>
<reference evidence="4" key="1">
    <citation type="journal article" date="2021" name="Environ. Microbiol.">
        <title>Genomic characterization of three novel Desulfobacterota classes expand the metabolic and phylogenetic diversity of the phylum.</title>
        <authorList>
            <person name="Murphy C.L."/>
            <person name="Biggerstaff J."/>
            <person name="Eichhorn A."/>
            <person name="Ewing E."/>
            <person name="Shahan R."/>
            <person name="Soriano D."/>
            <person name="Stewart S."/>
            <person name="VanMol K."/>
            <person name="Walker R."/>
            <person name="Walters P."/>
            <person name="Elshahed M.S."/>
            <person name="Youssef N.H."/>
        </authorList>
    </citation>
    <scope>NUCLEOTIDE SEQUENCE</scope>
    <source>
        <strain evidence="4">Zod_Metabat.24</strain>
    </source>
</reference>
<evidence type="ECO:0000313" key="5">
    <source>
        <dbReference type="Proteomes" id="UP000809273"/>
    </source>
</evidence>
<evidence type="ECO:0000313" key="4">
    <source>
        <dbReference type="EMBL" id="MBN1572442.1"/>
    </source>
</evidence>
<name>A0A9D8KE74_9DELT</name>
<dbReference type="Pfam" id="PF13374">
    <property type="entry name" value="TPR_10"/>
    <property type="match status" value="1"/>
</dbReference>
<reference evidence="4" key="2">
    <citation type="submission" date="2021-01" db="EMBL/GenBank/DDBJ databases">
        <authorList>
            <person name="Hahn C.R."/>
            <person name="Youssef N.H."/>
            <person name="Elshahed M."/>
        </authorList>
    </citation>
    <scope>NUCLEOTIDE SEQUENCE</scope>
    <source>
        <strain evidence="4">Zod_Metabat.24</strain>
    </source>
</reference>
<dbReference type="EMBL" id="JAFGIX010000023">
    <property type="protein sequence ID" value="MBN1572442.1"/>
    <property type="molecule type" value="Genomic_DNA"/>
</dbReference>